<feature type="compositionally biased region" description="Polar residues" evidence="1">
    <location>
        <begin position="18"/>
        <end position="37"/>
    </location>
</feature>
<reference evidence="2" key="1">
    <citation type="submission" date="2021-06" db="EMBL/GenBank/DDBJ databases">
        <authorList>
            <person name="Kallberg Y."/>
            <person name="Tangrot J."/>
            <person name="Rosling A."/>
        </authorList>
    </citation>
    <scope>NUCLEOTIDE SEQUENCE</scope>
    <source>
        <strain evidence="2">FL966</strain>
    </source>
</reference>
<evidence type="ECO:0000256" key="1">
    <source>
        <dbReference type="SAM" id="MobiDB-lite"/>
    </source>
</evidence>
<sequence length="195" mass="22328">MDENTSSPLHKKVIFSEPPSTISFEPNTPTTTSSTAVKGNGQLKSRKTIQVGSSSCNHNNYYRRRGVSLDSYTYYHHHPISNIYDRNDNNYECFCHAYGPQSPQSLKPPLPFNKKTPIRPQSPRYPIYGYSTSSDDMLYPSSSTKLYPDSNMSIGSKEDDEKNKDSEILESGKDITKKFFFNIETWNETIYHKNN</sequence>
<dbReference type="AlphaFoldDB" id="A0A9N8VAJ2"/>
<feature type="region of interest" description="Disordered" evidence="1">
    <location>
        <begin position="105"/>
        <end position="125"/>
    </location>
</feature>
<organism evidence="2 3">
    <name type="scientific">Cetraspora pellucida</name>
    <dbReference type="NCBI Taxonomy" id="1433469"/>
    <lineage>
        <taxon>Eukaryota</taxon>
        <taxon>Fungi</taxon>
        <taxon>Fungi incertae sedis</taxon>
        <taxon>Mucoromycota</taxon>
        <taxon>Glomeromycotina</taxon>
        <taxon>Glomeromycetes</taxon>
        <taxon>Diversisporales</taxon>
        <taxon>Gigasporaceae</taxon>
        <taxon>Cetraspora</taxon>
    </lineage>
</organism>
<keyword evidence="3" id="KW-1185">Reference proteome</keyword>
<evidence type="ECO:0000313" key="3">
    <source>
        <dbReference type="Proteomes" id="UP000789759"/>
    </source>
</evidence>
<protein>
    <submittedName>
        <fullName evidence="2">3614_t:CDS:1</fullName>
    </submittedName>
</protein>
<feature type="region of interest" description="Disordered" evidence="1">
    <location>
        <begin position="139"/>
        <end position="167"/>
    </location>
</feature>
<feature type="region of interest" description="Disordered" evidence="1">
    <location>
        <begin position="1"/>
        <end position="37"/>
    </location>
</feature>
<dbReference type="OrthoDB" id="2417766at2759"/>
<evidence type="ECO:0000313" key="2">
    <source>
        <dbReference type="EMBL" id="CAG8449648.1"/>
    </source>
</evidence>
<dbReference type="EMBL" id="CAJVQA010000009">
    <property type="protein sequence ID" value="CAG8449648.1"/>
    <property type="molecule type" value="Genomic_DNA"/>
</dbReference>
<accession>A0A9N8VAJ2</accession>
<proteinExistence type="predicted"/>
<feature type="compositionally biased region" description="Basic and acidic residues" evidence="1">
    <location>
        <begin position="156"/>
        <end position="167"/>
    </location>
</feature>
<comment type="caution">
    <text evidence="2">The sequence shown here is derived from an EMBL/GenBank/DDBJ whole genome shotgun (WGS) entry which is preliminary data.</text>
</comment>
<dbReference type="Proteomes" id="UP000789759">
    <property type="component" value="Unassembled WGS sequence"/>
</dbReference>
<feature type="compositionally biased region" description="Polar residues" evidence="1">
    <location>
        <begin position="139"/>
        <end position="154"/>
    </location>
</feature>
<name>A0A9N8VAJ2_9GLOM</name>
<gene>
    <name evidence="2" type="ORF">CPELLU_LOCUS68</name>
</gene>